<evidence type="ECO:0000256" key="2">
    <source>
        <dbReference type="ARBA" id="ARBA00007330"/>
    </source>
</evidence>
<comment type="cofactor">
    <cofactor evidence="1 7">
        <name>FAD</name>
        <dbReference type="ChEBI" id="CHEBI:57692"/>
    </cofactor>
</comment>
<evidence type="ECO:0000313" key="11">
    <source>
        <dbReference type="Proteomes" id="UP000516320"/>
    </source>
</evidence>
<keyword evidence="6 7" id="KW-0560">Oxidoreductase</keyword>
<dbReference type="PROSITE" id="PS00977">
    <property type="entry name" value="FAD_G3PDH_1"/>
    <property type="match status" value="1"/>
</dbReference>
<dbReference type="EMBL" id="CP046884">
    <property type="protein sequence ID" value="QNQ91337.1"/>
    <property type="molecule type" value="Genomic_DNA"/>
</dbReference>
<comment type="similarity">
    <text evidence="2 7">Belongs to the FAD-dependent glycerol-3-phosphate dehydrogenase family.</text>
</comment>
<dbReference type="InterPro" id="IPR006076">
    <property type="entry name" value="FAD-dep_OxRdtase"/>
</dbReference>
<dbReference type="InterPro" id="IPR036188">
    <property type="entry name" value="FAD/NAD-bd_sf"/>
</dbReference>
<dbReference type="AlphaFoldDB" id="A0A7H0SS12"/>
<evidence type="ECO:0000256" key="5">
    <source>
        <dbReference type="ARBA" id="ARBA00022827"/>
    </source>
</evidence>
<keyword evidence="3 7" id="KW-0285">Flavoprotein</keyword>
<evidence type="ECO:0000256" key="6">
    <source>
        <dbReference type="ARBA" id="ARBA00023002"/>
    </source>
</evidence>
<name>A0A7H0SS12_9CORY</name>
<accession>A0A7H0SS12</accession>
<evidence type="ECO:0000256" key="7">
    <source>
        <dbReference type="RuleBase" id="RU361217"/>
    </source>
</evidence>
<dbReference type="InterPro" id="IPR000447">
    <property type="entry name" value="G3P_DH_FAD-dep"/>
</dbReference>
<dbReference type="InterPro" id="IPR038299">
    <property type="entry name" value="DAO_C_sf"/>
</dbReference>
<evidence type="ECO:0000256" key="4">
    <source>
        <dbReference type="ARBA" id="ARBA00022798"/>
    </source>
</evidence>
<dbReference type="Gene3D" id="1.10.8.870">
    <property type="entry name" value="Alpha-glycerophosphate oxidase, cap domain"/>
    <property type="match status" value="1"/>
</dbReference>
<organism evidence="10 11">
    <name type="scientific">Corynebacterium poyangense</name>
    <dbReference type="NCBI Taxonomy" id="2684405"/>
    <lineage>
        <taxon>Bacteria</taxon>
        <taxon>Bacillati</taxon>
        <taxon>Actinomycetota</taxon>
        <taxon>Actinomycetes</taxon>
        <taxon>Mycobacteriales</taxon>
        <taxon>Corynebacteriaceae</taxon>
        <taxon>Corynebacterium</taxon>
    </lineage>
</organism>
<dbReference type="GO" id="GO:0009331">
    <property type="term" value="C:glycerol-3-phosphate dehydrogenase (FAD) complex"/>
    <property type="evidence" value="ECO:0007669"/>
    <property type="project" value="UniProtKB-UniRule"/>
</dbReference>
<evidence type="ECO:0000256" key="1">
    <source>
        <dbReference type="ARBA" id="ARBA00001974"/>
    </source>
</evidence>
<dbReference type="Pfam" id="PF01266">
    <property type="entry name" value="DAO"/>
    <property type="match status" value="1"/>
</dbReference>
<dbReference type="Gene3D" id="3.50.50.60">
    <property type="entry name" value="FAD/NAD(P)-binding domain"/>
    <property type="match status" value="1"/>
</dbReference>
<feature type="domain" description="Alpha-glycerophosphate oxidase C-terminal" evidence="9">
    <location>
        <begin position="409"/>
        <end position="519"/>
    </location>
</feature>
<dbReference type="EC" id="1.1.5.3" evidence="7"/>
<keyword evidence="11" id="KW-1185">Reference proteome</keyword>
<dbReference type="PANTHER" id="PTHR11985:SF35">
    <property type="entry name" value="ANAEROBIC GLYCEROL-3-PHOSPHATE DEHYDROGENASE SUBUNIT A"/>
    <property type="match status" value="1"/>
</dbReference>
<gene>
    <name evidence="10" type="ORF">GP475_00235</name>
</gene>
<evidence type="ECO:0000313" key="10">
    <source>
        <dbReference type="EMBL" id="QNQ91337.1"/>
    </source>
</evidence>
<dbReference type="GO" id="GO:0046168">
    <property type="term" value="P:glycerol-3-phosphate catabolic process"/>
    <property type="evidence" value="ECO:0007669"/>
    <property type="project" value="TreeGrafter"/>
</dbReference>
<dbReference type="Gene3D" id="3.30.9.10">
    <property type="entry name" value="D-Amino Acid Oxidase, subunit A, domain 2"/>
    <property type="match status" value="1"/>
</dbReference>
<proteinExistence type="inferred from homology"/>
<dbReference type="PANTHER" id="PTHR11985">
    <property type="entry name" value="GLYCEROL-3-PHOSPHATE DEHYDROGENASE"/>
    <property type="match status" value="1"/>
</dbReference>
<evidence type="ECO:0000259" key="9">
    <source>
        <dbReference type="Pfam" id="PF16901"/>
    </source>
</evidence>
<protein>
    <recommendedName>
        <fullName evidence="7">Glycerol-3-phosphate dehydrogenase</fullName>
        <ecNumber evidence="7">1.1.5.3</ecNumber>
    </recommendedName>
</protein>
<keyword evidence="5" id="KW-0274">FAD</keyword>
<dbReference type="GO" id="GO:0006071">
    <property type="term" value="P:glycerol metabolic process"/>
    <property type="evidence" value="ECO:0007669"/>
    <property type="project" value="UniProtKB-KW"/>
</dbReference>
<dbReference type="SUPFAM" id="SSF51905">
    <property type="entry name" value="FAD/NAD(P)-binding domain"/>
    <property type="match status" value="1"/>
</dbReference>
<dbReference type="GO" id="GO:0004368">
    <property type="term" value="F:glycerol-3-phosphate dehydrogenase (quinone) activity"/>
    <property type="evidence" value="ECO:0007669"/>
    <property type="project" value="UniProtKB-EC"/>
</dbReference>
<dbReference type="Proteomes" id="UP000516320">
    <property type="component" value="Chromosome"/>
</dbReference>
<evidence type="ECO:0000259" key="8">
    <source>
        <dbReference type="Pfam" id="PF01266"/>
    </source>
</evidence>
<keyword evidence="4" id="KW-0319">Glycerol metabolism</keyword>
<dbReference type="InterPro" id="IPR031656">
    <property type="entry name" value="DAO_C"/>
</dbReference>
<reference evidence="10 11" key="1">
    <citation type="submission" date="2019-12" db="EMBL/GenBank/DDBJ databases">
        <title>Corynebacterium sp. nov., isolated from feces of the Anser Albifrons in China.</title>
        <authorList>
            <person name="Liu Q."/>
        </authorList>
    </citation>
    <scope>NUCLEOTIDE SEQUENCE [LARGE SCALE GENOMIC DNA]</scope>
    <source>
        <strain evidence="10 11">4H37-19</strain>
    </source>
</reference>
<feature type="domain" description="FAD dependent oxidoreductase" evidence="8">
    <location>
        <begin position="28"/>
        <end position="354"/>
    </location>
</feature>
<dbReference type="Pfam" id="PF16901">
    <property type="entry name" value="DAO_C"/>
    <property type="match status" value="1"/>
</dbReference>
<evidence type="ECO:0000256" key="3">
    <source>
        <dbReference type="ARBA" id="ARBA00022630"/>
    </source>
</evidence>
<sequence length="522" mass="56848">MSLESALNRNRREREISELSDSNNDIVDLVVIGGGITGVGVALDAASRGLKTVLFEKHDLAFGTSRWSSKLAHGGLRYLAKGEVSIAHHSAVERGILMERNAPHLVSSLPQVTALAADTNLLQKLAVRAGYLAGDVLRITAGTKSSTLPRSKFVSPRHALELCPQILRNRLRGAWVNFDGQMVDDARLVTAVARTAAEKGASILTYCEVVEATGDCVKVRDRIKNVEFVVRARSVISAIGVWAQSLDSTIKVRPARGTHLVFDATLFGNPVGAMTVPLEGSISRYLFVLPEQHGRCYLGLTDEDNPGEIPDVPPTPEEDIDFLIRGINRALEVKIERKDVKAAFTGLRPLIESANGGGSTADLSRRHAILEAKDGLISITGGKFTEYRLMAEEVVDRAVKSRGLQASSCRTRNLPLVGAPNHPLYEHVQKEQLSGLPTCIVRRFGNEAPAVVSVAKIKRPCDLLDGVPDVTRAEISFAITHEGALTVDDILDRRTRIGLVAEDRVQVEEEISEIFNEVMQQM</sequence>
<dbReference type="KEGG" id="cpoy:GP475_00235"/>
<comment type="catalytic activity">
    <reaction evidence="7">
        <text>a quinone + sn-glycerol 3-phosphate = dihydroxyacetone phosphate + a quinol</text>
        <dbReference type="Rhea" id="RHEA:18977"/>
        <dbReference type="ChEBI" id="CHEBI:24646"/>
        <dbReference type="ChEBI" id="CHEBI:57597"/>
        <dbReference type="ChEBI" id="CHEBI:57642"/>
        <dbReference type="ChEBI" id="CHEBI:132124"/>
        <dbReference type="EC" id="1.1.5.3"/>
    </reaction>
</comment>
<dbReference type="PROSITE" id="PS00978">
    <property type="entry name" value="FAD_G3PDH_2"/>
    <property type="match status" value="1"/>
</dbReference>
<dbReference type="PRINTS" id="PR01001">
    <property type="entry name" value="FADG3PDH"/>
</dbReference>